<organism evidence="2 3">
    <name type="scientific">Aureicoccus marinus</name>
    <dbReference type="NCBI Taxonomy" id="754435"/>
    <lineage>
        <taxon>Bacteria</taxon>
        <taxon>Pseudomonadati</taxon>
        <taxon>Bacteroidota</taxon>
        <taxon>Flavobacteriia</taxon>
        <taxon>Flavobacteriales</taxon>
        <taxon>Flavobacteriaceae</taxon>
        <taxon>Aureicoccus</taxon>
    </lineage>
</organism>
<name>A0A2S7T8A0_9FLAO</name>
<dbReference type="PROSITE" id="PS51257">
    <property type="entry name" value="PROKAR_LIPOPROTEIN"/>
    <property type="match status" value="1"/>
</dbReference>
<reference evidence="3" key="1">
    <citation type="submission" date="2016-11" db="EMBL/GenBank/DDBJ databases">
        <title>Trade-off between light-utilization and light-protection in marine flavobacteria.</title>
        <authorList>
            <person name="Kumagai Y."/>
            <person name="Yoshizawa S."/>
            <person name="Kogure K."/>
        </authorList>
    </citation>
    <scope>NUCLEOTIDE SEQUENCE [LARGE SCALE GENOMIC DNA]</scope>
    <source>
        <strain evidence="3">SG-18</strain>
    </source>
</reference>
<dbReference type="InterPro" id="IPR032710">
    <property type="entry name" value="NTF2-like_dom_sf"/>
</dbReference>
<dbReference type="Gene3D" id="3.10.450.50">
    <property type="match status" value="1"/>
</dbReference>
<dbReference type="InterPro" id="IPR039437">
    <property type="entry name" value="FrzH/put_lumazine-bd"/>
</dbReference>
<evidence type="ECO:0000256" key="1">
    <source>
        <dbReference type="SAM" id="SignalP"/>
    </source>
</evidence>
<evidence type="ECO:0000313" key="2">
    <source>
        <dbReference type="EMBL" id="PQJ15798.1"/>
    </source>
</evidence>
<dbReference type="SUPFAM" id="SSF54427">
    <property type="entry name" value="NTF2-like"/>
    <property type="match status" value="1"/>
</dbReference>
<protein>
    <recommendedName>
        <fullName evidence="4">DUF4440 domain-containing protein</fullName>
    </recommendedName>
</protein>
<dbReference type="Pfam" id="PF12893">
    <property type="entry name" value="Lumazine_bd_2"/>
    <property type="match status" value="1"/>
</dbReference>
<feature type="chain" id="PRO_5015736007" description="DUF4440 domain-containing protein" evidence="1">
    <location>
        <begin position="21"/>
        <end position="159"/>
    </location>
</feature>
<sequence length="159" mass="18017">MKSSIALLLCAVTFCACNQAQPTPEPQVDTPHPEQKIIEEVVLSAYIDGLQNQGDSVKIDQGFHPSFEMIGRTAEGEIFKRPIGQWRDRQVKRRAQGELPHKAGEEVRGEIGMVDIAKDVAVTKLIYYKGDRHAYTDYITLYKMEGQWKIVFKAYTTID</sequence>
<accession>A0A2S7T8A0</accession>
<keyword evidence="1" id="KW-0732">Signal</keyword>
<dbReference type="EMBL" id="MQVX01000001">
    <property type="protein sequence ID" value="PQJ15798.1"/>
    <property type="molecule type" value="Genomic_DNA"/>
</dbReference>
<evidence type="ECO:0000313" key="3">
    <source>
        <dbReference type="Proteomes" id="UP000239366"/>
    </source>
</evidence>
<comment type="caution">
    <text evidence="2">The sequence shown here is derived from an EMBL/GenBank/DDBJ whole genome shotgun (WGS) entry which is preliminary data.</text>
</comment>
<gene>
    <name evidence="2" type="ORF">BST99_08720</name>
</gene>
<feature type="signal peptide" evidence="1">
    <location>
        <begin position="1"/>
        <end position="20"/>
    </location>
</feature>
<keyword evidence="3" id="KW-1185">Reference proteome</keyword>
<evidence type="ECO:0008006" key="4">
    <source>
        <dbReference type="Google" id="ProtNLM"/>
    </source>
</evidence>
<dbReference type="Proteomes" id="UP000239366">
    <property type="component" value="Unassembled WGS sequence"/>
</dbReference>
<dbReference type="OrthoDB" id="8445243at2"/>
<dbReference type="AlphaFoldDB" id="A0A2S7T8A0"/>
<proteinExistence type="predicted"/>
<dbReference type="RefSeq" id="WP_105001458.1">
    <property type="nucleotide sequence ID" value="NZ_MQVX01000001.1"/>
</dbReference>